<keyword evidence="1" id="KW-0732">Signal</keyword>
<dbReference type="EMBL" id="KZ613942">
    <property type="protein sequence ID" value="PMD43130.1"/>
    <property type="molecule type" value="Genomic_DNA"/>
</dbReference>
<accession>A0A2J6RX84</accession>
<sequence>MRSLTLPAAMALAACVSATPVAAPASKDLAGLADHLSSYITGFKNPSIVPSVGGKALCVSGIVDVTASATNHEFLRQASTNRTELTELLLGLFQINSTLPATIFGKPTQVSGTFSIYSQLCFPQDTLTISDTQGYTTFNYDRLGVGLSDHPDPLQVVQAELQIAIVHGISELLRSGALAAYKFEKVVAVGHSYGSIVTYGWTKEYPHDMDAAVLTALDLASVVNPILYSELPAGYITSSTITGLQFSFFRWPAYDEQLLYNAWENAQPLTLAEFLSGASILASPNTNFTGPVDVVDGEHDQANCAGNCLLPVDQTAPAITDFYPAASKSSDHYIAPGSGHFVNYHYAATGAYEHIHNFLKKNNF</sequence>
<dbReference type="Gene3D" id="3.40.50.1820">
    <property type="entry name" value="alpha/beta hydrolase"/>
    <property type="match status" value="1"/>
</dbReference>
<dbReference type="PROSITE" id="PS51257">
    <property type="entry name" value="PROKAR_LIPOPROTEIN"/>
    <property type="match status" value="1"/>
</dbReference>
<organism evidence="3 4">
    <name type="scientific">Hyaloscypha variabilis (strain UAMH 11265 / GT02V1 / F)</name>
    <name type="common">Meliniomyces variabilis</name>
    <dbReference type="NCBI Taxonomy" id="1149755"/>
    <lineage>
        <taxon>Eukaryota</taxon>
        <taxon>Fungi</taxon>
        <taxon>Dikarya</taxon>
        <taxon>Ascomycota</taxon>
        <taxon>Pezizomycotina</taxon>
        <taxon>Leotiomycetes</taxon>
        <taxon>Helotiales</taxon>
        <taxon>Hyaloscyphaceae</taxon>
        <taxon>Hyaloscypha</taxon>
        <taxon>Hyaloscypha variabilis</taxon>
    </lineage>
</organism>
<feature type="chain" id="PRO_5014334707" description="AB hydrolase-1 domain-containing protein" evidence="1">
    <location>
        <begin position="19"/>
        <end position="364"/>
    </location>
</feature>
<dbReference type="InterPro" id="IPR000073">
    <property type="entry name" value="AB_hydrolase_1"/>
</dbReference>
<evidence type="ECO:0000259" key="2">
    <source>
        <dbReference type="Pfam" id="PF12697"/>
    </source>
</evidence>
<evidence type="ECO:0000256" key="1">
    <source>
        <dbReference type="SAM" id="SignalP"/>
    </source>
</evidence>
<dbReference type="Proteomes" id="UP000235786">
    <property type="component" value="Unassembled WGS sequence"/>
</dbReference>
<gene>
    <name evidence="3" type="ORF">L207DRAFT_631284</name>
</gene>
<proteinExistence type="predicted"/>
<dbReference type="AlphaFoldDB" id="A0A2J6RX84"/>
<feature type="signal peptide" evidence="1">
    <location>
        <begin position="1"/>
        <end position="18"/>
    </location>
</feature>
<dbReference type="SUPFAM" id="SSF53474">
    <property type="entry name" value="alpha/beta-Hydrolases"/>
    <property type="match status" value="1"/>
</dbReference>
<dbReference type="InterPro" id="IPR029058">
    <property type="entry name" value="AB_hydrolase_fold"/>
</dbReference>
<name>A0A2J6RX84_HYAVF</name>
<protein>
    <recommendedName>
        <fullName evidence="2">AB hydrolase-1 domain-containing protein</fullName>
    </recommendedName>
</protein>
<evidence type="ECO:0000313" key="4">
    <source>
        <dbReference type="Proteomes" id="UP000235786"/>
    </source>
</evidence>
<evidence type="ECO:0000313" key="3">
    <source>
        <dbReference type="EMBL" id="PMD43130.1"/>
    </source>
</evidence>
<dbReference type="Pfam" id="PF12697">
    <property type="entry name" value="Abhydrolase_6"/>
    <property type="match status" value="1"/>
</dbReference>
<dbReference type="OrthoDB" id="190201at2759"/>
<reference evidence="3 4" key="1">
    <citation type="submission" date="2016-04" db="EMBL/GenBank/DDBJ databases">
        <title>A degradative enzymes factory behind the ericoid mycorrhizal symbiosis.</title>
        <authorList>
            <consortium name="DOE Joint Genome Institute"/>
            <person name="Martino E."/>
            <person name="Morin E."/>
            <person name="Grelet G."/>
            <person name="Kuo A."/>
            <person name="Kohler A."/>
            <person name="Daghino S."/>
            <person name="Barry K."/>
            <person name="Choi C."/>
            <person name="Cichocki N."/>
            <person name="Clum A."/>
            <person name="Copeland A."/>
            <person name="Hainaut M."/>
            <person name="Haridas S."/>
            <person name="Labutti K."/>
            <person name="Lindquist E."/>
            <person name="Lipzen A."/>
            <person name="Khouja H.-R."/>
            <person name="Murat C."/>
            <person name="Ohm R."/>
            <person name="Olson A."/>
            <person name="Spatafora J."/>
            <person name="Veneault-Fourrey C."/>
            <person name="Henrissat B."/>
            <person name="Grigoriev I."/>
            <person name="Martin F."/>
            <person name="Perotto S."/>
        </authorList>
    </citation>
    <scope>NUCLEOTIDE SEQUENCE [LARGE SCALE GENOMIC DNA]</scope>
    <source>
        <strain evidence="3 4">F</strain>
    </source>
</reference>
<feature type="domain" description="AB hydrolase-1" evidence="2">
    <location>
        <begin position="125"/>
        <end position="347"/>
    </location>
</feature>
<keyword evidence="4" id="KW-1185">Reference proteome</keyword>
<dbReference type="STRING" id="1149755.A0A2J6RX84"/>